<keyword evidence="2" id="KW-0472">Membrane</keyword>
<dbReference type="Pfam" id="PF13240">
    <property type="entry name" value="Zn_Ribbon_1"/>
    <property type="match status" value="1"/>
</dbReference>
<organism evidence="4 5">
    <name type="scientific">[Eubacterium] siraeum DSM 15702</name>
    <dbReference type="NCBI Taxonomy" id="428128"/>
    <lineage>
        <taxon>Bacteria</taxon>
        <taxon>Bacillati</taxon>
        <taxon>Bacillota</taxon>
        <taxon>Clostridia</taxon>
        <taxon>Eubacteriales</taxon>
        <taxon>Oscillospiraceae</taxon>
        <taxon>Oscillospiraceae incertae sedis</taxon>
    </lineage>
</organism>
<keyword evidence="5" id="KW-1185">Reference proteome</keyword>
<protein>
    <recommendedName>
        <fullName evidence="3">Zinc-ribbon domain-containing protein</fullName>
    </recommendedName>
</protein>
<dbReference type="EMBL" id="ABCA03000038">
    <property type="protein sequence ID" value="EDS01410.1"/>
    <property type="molecule type" value="Genomic_DNA"/>
</dbReference>
<proteinExistence type="predicted"/>
<dbReference type="AlphaFoldDB" id="B0MLR1"/>
<evidence type="ECO:0000313" key="4">
    <source>
        <dbReference type="EMBL" id="EDS01410.1"/>
    </source>
</evidence>
<evidence type="ECO:0000259" key="3">
    <source>
        <dbReference type="Pfam" id="PF13240"/>
    </source>
</evidence>
<name>B0MLR1_9FIRM</name>
<reference evidence="4" key="1">
    <citation type="submission" date="2007-10" db="EMBL/GenBank/DDBJ databases">
        <authorList>
            <person name="Fulton L."/>
            <person name="Clifton S."/>
            <person name="Fulton B."/>
            <person name="Xu J."/>
            <person name="Minx P."/>
            <person name="Pepin K.H."/>
            <person name="Johnson M."/>
            <person name="Thiruvilangam P."/>
            <person name="Bhonagiri V."/>
            <person name="Nash W.E."/>
            <person name="Mardis E.R."/>
            <person name="Wilson R.K."/>
        </authorList>
    </citation>
    <scope>NUCLEOTIDE SEQUENCE [LARGE SCALE GENOMIC DNA]</scope>
    <source>
        <strain evidence="4">DSM 15702</strain>
    </source>
</reference>
<keyword evidence="2" id="KW-1133">Transmembrane helix</keyword>
<dbReference type="Proteomes" id="UP000005326">
    <property type="component" value="Unassembled WGS sequence"/>
</dbReference>
<feature type="domain" description="Zinc-ribbon" evidence="3">
    <location>
        <begin position="319"/>
        <end position="340"/>
    </location>
</feature>
<feature type="transmembrane region" description="Helical" evidence="2">
    <location>
        <begin position="63"/>
        <end position="88"/>
    </location>
</feature>
<reference evidence="4" key="2">
    <citation type="submission" date="2014-06" db="EMBL/GenBank/DDBJ databases">
        <title>Draft genome sequence of Eubacterium siraeum (DSM 15702).</title>
        <authorList>
            <person name="Sudarsanam P."/>
            <person name="Ley R."/>
            <person name="Guruge J."/>
            <person name="Turnbaugh P.J."/>
            <person name="Mahowald M."/>
            <person name="Liep D."/>
            <person name="Gordon J."/>
        </authorList>
    </citation>
    <scope>NUCLEOTIDE SEQUENCE</scope>
    <source>
        <strain evidence="4">DSM 15702</strain>
    </source>
</reference>
<evidence type="ECO:0000256" key="2">
    <source>
        <dbReference type="SAM" id="Phobius"/>
    </source>
</evidence>
<evidence type="ECO:0000256" key="1">
    <source>
        <dbReference type="SAM" id="MobiDB-lite"/>
    </source>
</evidence>
<evidence type="ECO:0000313" key="5">
    <source>
        <dbReference type="Proteomes" id="UP000005326"/>
    </source>
</evidence>
<feature type="transmembrane region" description="Helical" evidence="2">
    <location>
        <begin position="28"/>
        <end position="51"/>
    </location>
</feature>
<accession>B0MLR1</accession>
<feature type="region of interest" description="Disordered" evidence="1">
    <location>
        <begin position="181"/>
        <end position="291"/>
    </location>
</feature>
<gene>
    <name evidence="4" type="ORF">EUBSIR_00765</name>
</gene>
<sequence>MGLESQNLKELTGYIEDAFSEYMTFPTILFIVAIVVALSSIACFILAPFYIKGKAGGAKTAAQVISVIDFIVGILLIFAFLIITLLLNMASDGFFDSADGFLKVVLGFLIAPVRFGMSPLSVFGSEAGIGTPILFYALYFVTAGLLGLAAFIVSCIARGKYNAANGLIRGAAAPAGAPQYNPYQPYGQPNAQQGYPQQYGQNAQQGYPQQYGQNAQQGYPQQYGQNAQQGYPQQYGQNIPQGYPQQYQQPAPQNMPQDNAQYQPAQQDAPQNIPQDNAQYQPAQQDAPQNIPQEDANTEVPVQAAVAQEAPVQQASPSFCGNCGTPVTPGASFCQNCGNKIN</sequence>
<feature type="transmembrane region" description="Helical" evidence="2">
    <location>
        <begin position="133"/>
        <end position="157"/>
    </location>
</feature>
<feature type="compositionally biased region" description="Low complexity" evidence="1">
    <location>
        <begin position="181"/>
        <end position="290"/>
    </location>
</feature>
<dbReference type="InterPro" id="IPR026870">
    <property type="entry name" value="Zinc_ribbon_dom"/>
</dbReference>
<keyword evidence="2" id="KW-0812">Transmembrane</keyword>
<comment type="caution">
    <text evidence="4">The sequence shown here is derived from an EMBL/GenBank/DDBJ whole genome shotgun (WGS) entry which is preliminary data.</text>
</comment>
<feature type="transmembrane region" description="Helical" evidence="2">
    <location>
        <begin position="100"/>
        <end position="121"/>
    </location>
</feature>